<reference evidence="4 5" key="1">
    <citation type="journal article" date="2021" name="Elife">
        <title>Chloroplast acquisition without the gene transfer in kleptoplastic sea slugs, Plakobranchus ocellatus.</title>
        <authorList>
            <person name="Maeda T."/>
            <person name="Takahashi S."/>
            <person name="Yoshida T."/>
            <person name="Shimamura S."/>
            <person name="Takaki Y."/>
            <person name="Nagai Y."/>
            <person name="Toyoda A."/>
            <person name="Suzuki Y."/>
            <person name="Arimoto A."/>
            <person name="Ishii H."/>
            <person name="Satoh N."/>
            <person name="Nishiyama T."/>
            <person name="Hasebe M."/>
            <person name="Maruyama T."/>
            <person name="Minagawa J."/>
            <person name="Obokata J."/>
            <person name="Shigenobu S."/>
        </authorList>
    </citation>
    <scope>NUCLEOTIDE SEQUENCE [LARGE SCALE GENOMIC DNA]</scope>
</reference>
<feature type="transmembrane region" description="Helical" evidence="3">
    <location>
        <begin position="6"/>
        <end position="24"/>
    </location>
</feature>
<dbReference type="GO" id="GO:0016491">
    <property type="term" value="F:oxidoreductase activity"/>
    <property type="evidence" value="ECO:0007669"/>
    <property type="project" value="UniProtKB-KW"/>
</dbReference>
<comment type="similarity">
    <text evidence="2">Belongs to the short-chain dehydrogenases/reductases (SDR) family.</text>
</comment>
<evidence type="ECO:0000313" key="4">
    <source>
        <dbReference type="EMBL" id="GFO11142.1"/>
    </source>
</evidence>
<gene>
    <name evidence="4" type="ORF">PoB_003764700</name>
</gene>
<keyword evidence="3" id="KW-0812">Transmembrane</keyword>
<dbReference type="NCBIfam" id="NF004846">
    <property type="entry name" value="PRK06197.1"/>
    <property type="match status" value="1"/>
</dbReference>
<organism evidence="4 5">
    <name type="scientific">Plakobranchus ocellatus</name>
    <dbReference type="NCBI Taxonomy" id="259542"/>
    <lineage>
        <taxon>Eukaryota</taxon>
        <taxon>Metazoa</taxon>
        <taxon>Spiralia</taxon>
        <taxon>Lophotrochozoa</taxon>
        <taxon>Mollusca</taxon>
        <taxon>Gastropoda</taxon>
        <taxon>Heterobranchia</taxon>
        <taxon>Euthyneura</taxon>
        <taxon>Panpulmonata</taxon>
        <taxon>Sacoglossa</taxon>
        <taxon>Placobranchoidea</taxon>
        <taxon>Plakobranchidae</taxon>
        <taxon>Plakobranchus</taxon>
    </lineage>
</organism>
<dbReference type="PRINTS" id="PR00080">
    <property type="entry name" value="SDRFAMILY"/>
</dbReference>
<comment type="caution">
    <text evidence="4">The sequence shown here is derived from an EMBL/GenBank/DDBJ whole genome shotgun (WGS) entry which is preliminary data.</text>
</comment>
<accession>A0AAV4AVU2</accession>
<sequence length="342" mass="37556">MGVSSLAFPGIVGALVLGYMYLYYGEITYTSGAVTAAVVVGLAFFREYANGGFYTGKERITGKTVVITGANTGIGKETAKDLARRGGRIICACRDMTKGEKAVQEVIEETGNNNVVCRKLDLSSFESIREFAKKFNESEDRLDILINNAGIMWCPRMLTKDGYEMQLGTNHFGHFLLTNLLIDKLKSSAPSRIINVSSLGHMTGKINFDDLNAEKSYGRHVCYSQSKLANILHCVELTKRLAGTGVTANSLHPGAVDTELQRHSVNKFLRLILDPLYQMLVKTPVQGAQTTIRLAVDPALETVSGKYFSDCKESKTSAAARDEAVAKRLWEVSEEITKSKYP</sequence>
<protein>
    <submittedName>
        <fullName evidence="4">Retinol dehydrogenase-like protein</fullName>
    </submittedName>
</protein>
<dbReference type="PANTHER" id="PTHR43157">
    <property type="entry name" value="PHOSPHATIDYLINOSITOL-GLYCAN BIOSYNTHESIS CLASS F PROTEIN-RELATED"/>
    <property type="match status" value="1"/>
</dbReference>
<dbReference type="PANTHER" id="PTHR43157:SF31">
    <property type="entry name" value="PHOSPHATIDYLINOSITOL-GLYCAN BIOSYNTHESIS CLASS F PROTEIN"/>
    <property type="match status" value="1"/>
</dbReference>
<evidence type="ECO:0000256" key="2">
    <source>
        <dbReference type="RuleBase" id="RU000363"/>
    </source>
</evidence>
<evidence type="ECO:0000256" key="1">
    <source>
        <dbReference type="ARBA" id="ARBA00023002"/>
    </source>
</evidence>
<keyword evidence="5" id="KW-1185">Reference proteome</keyword>
<dbReference type="InterPro" id="IPR002347">
    <property type="entry name" value="SDR_fam"/>
</dbReference>
<evidence type="ECO:0000256" key="3">
    <source>
        <dbReference type="SAM" id="Phobius"/>
    </source>
</evidence>
<keyword evidence="3" id="KW-0472">Membrane</keyword>
<dbReference type="AlphaFoldDB" id="A0AAV4AVU2"/>
<dbReference type="Gene3D" id="3.40.50.720">
    <property type="entry name" value="NAD(P)-binding Rossmann-like Domain"/>
    <property type="match status" value="1"/>
</dbReference>
<keyword evidence="3" id="KW-1133">Transmembrane helix</keyword>
<name>A0AAV4AVU2_9GAST</name>
<dbReference type="SUPFAM" id="SSF51735">
    <property type="entry name" value="NAD(P)-binding Rossmann-fold domains"/>
    <property type="match status" value="1"/>
</dbReference>
<proteinExistence type="inferred from homology"/>
<keyword evidence="1" id="KW-0560">Oxidoreductase</keyword>
<dbReference type="Proteomes" id="UP000735302">
    <property type="component" value="Unassembled WGS sequence"/>
</dbReference>
<dbReference type="InterPro" id="IPR036291">
    <property type="entry name" value="NAD(P)-bd_dom_sf"/>
</dbReference>
<dbReference type="PRINTS" id="PR00081">
    <property type="entry name" value="GDHRDH"/>
</dbReference>
<dbReference type="EMBL" id="BLXT01004220">
    <property type="protein sequence ID" value="GFO11142.1"/>
    <property type="molecule type" value="Genomic_DNA"/>
</dbReference>
<dbReference type="Pfam" id="PF00106">
    <property type="entry name" value="adh_short"/>
    <property type="match status" value="1"/>
</dbReference>
<evidence type="ECO:0000313" key="5">
    <source>
        <dbReference type="Proteomes" id="UP000735302"/>
    </source>
</evidence>